<proteinExistence type="predicted"/>
<reference evidence="1" key="1">
    <citation type="journal article" date="2023" name="bioRxiv">
        <title>Improved chromosome-level genome assembly for marigold (Tagetes erecta).</title>
        <authorList>
            <person name="Jiang F."/>
            <person name="Yuan L."/>
            <person name="Wang S."/>
            <person name="Wang H."/>
            <person name="Xu D."/>
            <person name="Wang A."/>
            <person name="Fan W."/>
        </authorList>
    </citation>
    <scope>NUCLEOTIDE SEQUENCE</scope>
    <source>
        <strain evidence="1">WSJ</strain>
        <tissue evidence="1">Leaf</tissue>
    </source>
</reference>
<gene>
    <name evidence="1" type="ORF">QVD17_11679</name>
</gene>
<dbReference type="EMBL" id="JAUHHV010000003">
    <property type="protein sequence ID" value="KAK1429470.1"/>
    <property type="molecule type" value="Genomic_DNA"/>
</dbReference>
<comment type="caution">
    <text evidence="1">The sequence shown here is derived from an EMBL/GenBank/DDBJ whole genome shotgun (WGS) entry which is preliminary data.</text>
</comment>
<evidence type="ECO:0000313" key="2">
    <source>
        <dbReference type="Proteomes" id="UP001229421"/>
    </source>
</evidence>
<accession>A0AAD8KTX3</accession>
<protein>
    <submittedName>
        <fullName evidence="1">Uncharacterized protein</fullName>
    </submittedName>
</protein>
<dbReference type="AlphaFoldDB" id="A0AAD8KTX3"/>
<dbReference type="Proteomes" id="UP001229421">
    <property type="component" value="Unassembled WGS sequence"/>
</dbReference>
<name>A0AAD8KTX3_TARER</name>
<keyword evidence="2" id="KW-1185">Reference proteome</keyword>
<organism evidence="1 2">
    <name type="scientific">Tagetes erecta</name>
    <name type="common">African marigold</name>
    <dbReference type="NCBI Taxonomy" id="13708"/>
    <lineage>
        <taxon>Eukaryota</taxon>
        <taxon>Viridiplantae</taxon>
        <taxon>Streptophyta</taxon>
        <taxon>Embryophyta</taxon>
        <taxon>Tracheophyta</taxon>
        <taxon>Spermatophyta</taxon>
        <taxon>Magnoliopsida</taxon>
        <taxon>eudicotyledons</taxon>
        <taxon>Gunneridae</taxon>
        <taxon>Pentapetalae</taxon>
        <taxon>asterids</taxon>
        <taxon>campanulids</taxon>
        <taxon>Asterales</taxon>
        <taxon>Asteraceae</taxon>
        <taxon>Asteroideae</taxon>
        <taxon>Heliantheae alliance</taxon>
        <taxon>Tageteae</taxon>
        <taxon>Tagetes</taxon>
    </lineage>
</organism>
<sequence>MGESGLAMSQTQVVIGWTISVDTYKYHFLLFPNSPFLLHISGLYIQSQAVLTVCDLIQLAVDLQIPTSIHLFVLR</sequence>
<evidence type="ECO:0000313" key="1">
    <source>
        <dbReference type="EMBL" id="KAK1429470.1"/>
    </source>
</evidence>